<dbReference type="Proteomes" id="UP000448877">
    <property type="component" value="Unassembled WGS sequence"/>
</dbReference>
<comment type="caution">
    <text evidence="1">The sequence shown here is derived from an EMBL/GenBank/DDBJ whole genome shotgun (WGS) entry which is preliminary data.</text>
</comment>
<proteinExistence type="predicted"/>
<sequence length="369" mass="42591">MRKIGKLISLMWALNVCIGCHEKHDDSLFFYGEIQTIKDSGKETKKVALKPVFLDGTNFGYIAVYDSLMFFMNPKLPDRFYNIFNINTGEEIGTFCNKGGGPEEATAVGPISQFFERENELKTLLFAPNEEKLFVWNITQSIARGTTIMDRVIPFAWRDENRGACYNEMYLQDDNTLLARVDPVPLSDDEATLLFYQKRTLDTNEALKNYSIYKQAIKEGEASLISEAYFASADAFKPDGTKAVQVMGHLQQLNILDFETEQVVGYRMEGGESFSALREKTNIKNYYVEVQADDNYIYALYWGKDRWGMSEIPYINTIHVFDWHGRLVQKVETDYDIDKMFLDTVRNRLYITRPKADDIFYLNLDEVVP</sequence>
<dbReference type="InterPro" id="IPR011044">
    <property type="entry name" value="Quino_amine_DH_bsu"/>
</dbReference>
<protein>
    <recommendedName>
        <fullName evidence="3">6-bladed beta-propeller</fullName>
    </recommendedName>
</protein>
<dbReference type="SUPFAM" id="SSF50969">
    <property type="entry name" value="YVTN repeat-like/Quinoprotein amine dehydrogenase"/>
    <property type="match status" value="1"/>
</dbReference>
<gene>
    <name evidence="1" type="ORF">F2Y81_26745</name>
</gene>
<name>A0A3D6ASQ2_9BACE</name>
<dbReference type="RefSeq" id="WP_034753115.1">
    <property type="nucleotide sequence ID" value="NZ_CABMLT010000035.1"/>
</dbReference>
<evidence type="ECO:0000313" key="2">
    <source>
        <dbReference type="Proteomes" id="UP000448877"/>
    </source>
</evidence>
<organism evidence="1 2">
    <name type="scientific">Bacteroides cellulosilyticus</name>
    <dbReference type="NCBI Taxonomy" id="246787"/>
    <lineage>
        <taxon>Bacteria</taxon>
        <taxon>Pseudomonadati</taxon>
        <taxon>Bacteroidota</taxon>
        <taxon>Bacteroidia</taxon>
        <taxon>Bacteroidales</taxon>
        <taxon>Bacteroidaceae</taxon>
        <taxon>Bacteroides</taxon>
    </lineage>
</organism>
<evidence type="ECO:0008006" key="3">
    <source>
        <dbReference type="Google" id="ProtNLM"/>
    </source>
</evidence>
<accession>A0A3D6ASQ2</accession>
<dbReference type="AlphaFoldDB" id="A0A3D6ASQ2"/>
<reference evidence="1 2" key="1">
    <citation type="journal article" date="2019" name="Nat. Med.">
        <title>A library of human gut bacterial isolates paired with longitudinal multiomics data enables mechanistic microbiome research.</title>
        <authorList>
            <person name="Poyet M."/>
            <person name="Groussin M."/>
            <person name="Gibbons S.M."/>
            <person name="Avila-Pacheco J."/>
            <person name="Jiang X."/>
            <person name="Kearney S.M."/>
            <person name="Perrotta A.R."/>
            <person name="Berdy B."/>
            <person name="Zhao S."/>
            <person name="Lieberman T.D."/>
            <person name="Swanson P.K."/>
            <person name="Smith M."/>
            <person name="Roesemann S."/>
            <person name="Alexander J.E."/>
            <person name="Rich S.A."/>
            <person name="Livny J."/>
            <person name="Vlamakis H."/>
            <person name="Clish C."/>
            <person name="Bullock K."/>
            <person name="Deik A."/>
            <person name="Scott J."/>
            <person name="Pierce K.A."/>
            <person name="Xavier R.J."/>
            <person name="Alm E.J."/>
        </authorList>
    </citation>
    <scope>NUCLEOTIDE SEQUENCE [LARGE SCALE GENOMIC DNA]</scope>
    <source>
        <strain evidence="1 2">BIOML-A6</strain>
    </source>
</reference>
<evidence type="ECO:0000313" key="1">
    <source>
        <dbReference type="EMBL" id="KAA5412170.1"/>
    </source>
</evidence>
<dbReference type="EMBL" id="VVYV01000079">
    <property type="protein sequence ID" value="KAA5412170.1"/>
    <property type="molecule type" value="Genomic_DNA"/>
</dbReference>